<evidence type="ECO:0000256" key="3">
    <source>
        <dbReference type="SAM" id="Coils"/>
    </source>
</evidence>
<dbReference type="SUPFAM" id="SSF52540">
    <property type="entry name" value="P-loop containing nucleoside triphosphate hydrolases"/>
    <property type="match status" value="1"/>
</dbReference>
<dbReference type="Proteomes" id="UP000177870">
    <property type="component" value="Chromosome"/>
</dbReference>
<evidence type="ECO:0000313" key="8">
    <source>
        <dbReference type="Proteomes" id="UP000177870"/>
    </source>
</evidence>
<dbReference type="EMBL" id="CP017599">
    <property type="protein sequence ID" value="AOX01875.1"/>
    <property type="molecule type" value="Genomic_DNA"/>
</dbReference>
<dbReference type="PANTHER" id="PTHR32309:SF13">
    <property type="entry name" value="FERRIC ENTEROBACTIN TRANSPORT PROTEIN FEPE"/>
    <property type="match status" value="1"/>
</dbReference>
<dbReference type="GO" id="GO:0005886">
    <property type="term" value="C:plasma membrane"/>
    <property type="evidence" value="ECO:0007669"/>
    <property type="project" value="TreeGrafter"/>
</dbReference>
<evidence type="ECO:0000259" key="5">
    <source>
        <dbReference type="Pfam" id="PF01656"/>
    </source>
</evidence>
<protein>
    <submittedName>
        <fullName evidence="7">Exopolysaccharide biosynthesis protein</fullName>
    </submittedName>
</protein>
<keyword evidence="1" id="KW-0547">Nucleotide-binding</keyword>
<dbReference type="PANTHER" id="PTHR32309">
    <property type="entry name" value="TYROSINE-PROTEIN KINASE"/>
    <property type="match status" value="1"/>
</dbReference>
<dbReference type="InterPro" id="IPR050445">
    <property type="entry name" value="Bact_polysacc_biosynth/exp"/>
</dbReference>
<organism evidence="7 8">
    <name type="scientific">Moorena producens PAL-8-15-08-1</name>
    <dbReference type="NCBI Taxonomy" id="1458985"/>
    <lineage>
        <taxon>Bacteria</taxon>
        <taxon>Bacillati</taxon>
        <taxon>Cyanobacteriota</taxon>
        <taxon>Cyanophyceae</taxon>
        <taxon>Coleofasciculales</taxon>
        <taxon>Coleofasciculaceae</taxon>
        <taxon>Moorena</taxon>
    </lineage>
</organism>
<dbReference type="Gene3D" id="3.40.50.300">
    <property type="entry name" value="P-loop containing nucleotide triphosphate hydrolases"/>
    <property type="match status" value="1"/>
</dbReference>
<evidence type="ECO:0000256" key="4">
    <source>
        <dbReference type="SAM" id="Phobius"/>
    </source>
</evidence>
<accession>A0A1D8TWE6</accession>
<keyword evidence="3" id="KW-0175">Coiled coil</keyword>
<gene>
    <name evidence="7" type="ORF">BJP34_22720</name>
</gene>
<reference evidence="8" key="1">
    <citation type="submission" date="2016-10" db="EMBL/GenBank/DDBJ databases">
        <title>Comparative genomics uncovers the prolific and rare metabolic potential of the cyanobacterial genus Moorea.</title>
        <authorList>
            <person name="Leao T."/>
            <person name="Castelao G."/>
            <person name="Korobeynikov A."/>
            <person name="Monroe E.A."/>
            <person name="Podell S."/>
            <person name="Glukhov E."/>
            <person name="Allen E."/>
            <person name="Gerwick W.H."/>
            <person name="Gerwick L."/>
        </authorList>
    </citation>
    <scope>NUCLEOTIDE SEQUENCE [LARGE SCALE GENOMIC DNA]</scope>
    <source>
        <strain evidence="8">PAL-8-15-08-1</strain>
    </source>
</reference>
<dbReference type="InterPro" id="IPR032807">
    <property type="entry name" value="GNVR"/>
</dbReference>
<keyword evidence="2" id="KW-0067">ATP-binding</keyword>
<name>A0A1D8TWE6_9CYAN</name>
<dbReference type="AlphaFoldDB" id="A0A1D8TWE6"/>
<dbReference type="STRING" id="1458985.BJP34_22720"/>
<evidence type="ECO:0000259" key="6">
    <source>
        <dbReference type="Pfam" id="PF13807"/>
    </source>
</evidence>
<dbReference type="RefSeq" id="WP_070394307.1">
    <property type="nucleotide sequence ID" value="NZ_CP017599.1"/>
</dbReference>
<dbReference type="KEGG" id="mpro:BJP34_22720"/>
<sequence length="675" mass="74204">MKKVAGILNRHWTFLLVFNSLVLGASFGAFSLLKPFWIAKAQLILPETGKLQASLGTLGSLTKGDSKLATKSHPLNMQASILTSDALMSRLLESDLEKTDFQRLVQYKKLFAISPDQESTTIWLNARGDSPELARDRVKALISAYQDRLNELRQADGSTRVEFNKKALERAKQKLDQSQEALAKFQESSGLVNSKAQTEGLVRAITDLSISQAQAQAQAQASQHQLQILSTRLGLTPKQAIRSLGLAENRDYQFVRQQLTELEATLVKAQTTYTYAHPEIQNLLLQREQLQQQIQQYIFLAAGDTLVDPTLTDSAQGRAMLIQQLILAESAASGQQQQAEQLQQQIDQMKSTLTVIPVHQSRLLELKRQYDVAAGVYNGLVAQIEQVNLDAFSAYPNVQVLDPPTVDEKPAGPKKLLIIANGFLASAVGSIALVLLLERRNPLLSPKDLQAIKFPMVVNIPHLRHAGMGLELGTETDVEFQRLASVISLRSGEDRRILITSAMVSEGKTTVTLGLATALVDLGFRVLVVDGDFRQATLSQRLGHHHDPLKPGQPVKIQPSLDLLPTSHKKGKIVELVTQGKFEHSLATAEASGDYDYVLIDSAPVSMTSETALMAAVIPNLLFVVRPEISKRDFVSDSLEQLAQHNAQLLGLVVNGVETKSKPYLYRSSDSLVKS</sequence>
<feature type="coiled-coil region" evidence="3">
    <location>
        <begin position="135"/>
        <end position="188"/>
    </location>
</feature>
<dbReference type="InterPro" id="IPR027417">
    <property type="entry name" value="P-loop_NTPase"/>
</dbReference>
<dbReference type="GO" id="GO:0004713">
    <property type="term" value="F:protein tyrosine kinase activity"/>
    <property type="evidence" value="ECO:0007669"/>
    <property type="project" value="TreeGrafter"/>
</dbReference>
<evidence type="ECO:0000313" key="7">
    <source>
        <dbReference type="EMBL" id="AOX01875.1"/>
    </source>
</evidence>
<dbReference type="Pfam" id="PF01656">
    <property type="entry name" value="CbiA"/>
    <property type="match status" value="1"/>
</dbReference>
<feature type="coiled-coil region" evidence="3">
    <location>
        <begin position="252"/>
        <end position="300"/>
    </location>
</feature>
<dbReference type="InterPro" id="IPR002586">
    <property type="entry name" value="CobQ/CobB/MinD/ParA_Nub-bd_dom"/>
</dbReference>
<feature type="domain" description="Tyrosine-protein kinase G-rich" evidence="6">
    <location>
        <begin position="360"/>
        <end position="436"/>
    </location>
</feature>
<evidence type="ECO:0000256" key="1">
    <source>
        <dbReference type="ARBA" id="ARBA00022741"/>
    </source>
</evidence>
<dbReference type="Pfam" id="PF13807">
    <property type="entry name" value="GNVR"/>
    <property type="match status" value="1"/>
</dbReference>
<feature type="domain" description="CobQ/CobB/MinD/ParA nucleotide binding" evidence="5">
    <location>
        <begin position="498"/>
        <end position="660"/>
    </location>
</feature>
<dbReference type="CDD" id="cd05387">
    <property type="entry name" value="BY-kinase"/>
    <property type="match status" value="1"/>
</dbReference>
<dbReference type="InterPro" id="IPR005702">
    <property type="entry name" value="Wzc-like_C"/>
</dbReference>
<keyword evidence="4" id="KW-0472">Membrane</keyword>
<proteinExistence type="predicted"/>
<dbReference type="OrthoDB" id="570358at2"/>
<evidence type="ECO:0000256" key="2">
    <source>
        <dbReference type="ARBA" id="ARBA00022840"/>
    </source>
</evidence>
<feature type="coiled-coil region" evidence="3">
    <location>
        <begin position="325"/>
        <end position="352"/>
    </location>
</feature>
<keyword evidence="4" id="KW-1133">Transmembrane helix</keyword>
<feature type="transmembrane region" description="Helical" evidence="4">
    <location>
        <begin position="12"/>
        <end position="33"/>
    </location>
</feature>
<keyword evidence="4" id="KW-0812">Transmembrane</keyword>